<comment type="caution">
    <text evidence="1">The sequence shown here is derived from an EMBL/GenBank/DDBJ whole genome shotgun (WGS) entry which is preliminary data.</text>
</comment>
<name>A0A2N0Z4G6_9BACI</name>
<keyword evidence="2" id="KW-1185">Reference proteome</keyword>
<protein>
    <submittedName>
        <fullName evidence="1">Uncharacterized protein</fullName>
    </submittedName>
</protein>
<gene>
    <name evidence="1" type="ORF">CWS01_07165</name>
</gene>
<dbReference type="AlphaFoldDB" id="A0A2N0Z4G6"/>
<evidence type="ECO:0000313" key="1">
    <source>
        <dbReference type="EMBL" id="PKG24384.1"/>
    </source>
</evidence>
<proteinExistence type="predicted"/>
<evidence type="ECO:0000313" key="2">
    <source>
        <dbReference type="Proteomes" id="UP000233375"/>
    </source>
</evidence>
<sequence>MQGILTIIIHIITSVFTITISRQKENKQDRKLYIALMLGGFIWSQIQTEYLILRIKKNTEKTVHKL</sequence>
<dbReference type="Proteomes" id="UP000233375">
    <property type="component" value="Unassembled WGS sequence"/>
</dbReference>
<reference evidence="1 2" key="1">
    <citation type="journal article" date="2003" name="Int. J. Syst. Evol. Microbiol.">
        <title>Bacillus nealsonii sp. nov., isolated from a spacecraft-assembly facility, whose spores are gamma-radiation resistant.</title>
        <authorList>
            <person name="Venkateswaran K."/>
            <person name="Kempf M."/>
            <person name="Chen F."/>
            <person name="Satomi M."/>
            <person name="Nicholson W."/>
            <person name="Kern R."/>
        </authorList>
    </citation>
    <scope>NUCLEOTIDE SEQUENCE [LARGE SCALE GENOMIC DNA]</scope>
    <source>
        <strain evidence="1 2">FO-92</strain>
    </source>
</reference>
<dbReference type="EMBL" id="PISE01000014">
    <property type="protein sequence ID" value="PKG24384.1"/>
    <property type="molecule type" value="Genomic_DNA"/>
</dbReference>
<accession>A0A2N0Z4G6</accession>
<organism evidence="1 2">
    <name type="scientific">Niallia nealsonii</name>
    <dbReference type="NCBI Taxonomy" id="115979"/>
    <lineage>
        <taxon>Bacteria</taxon>
        <taxon>Bacillati</taxon>
        <taxon>Bacillota</taxon>
        <taxon>Bacilli</taxon>
        <taxon>Bacillales</taxon>
        <taxon>Bacillaceae</taxon>
        <taxon>Niallia</taxon>
    </lineage>
</organism>